<dbReference type="Proteomes" id="UP001157017">
    <property type="component" value="Unassembled WGS sequence"/>
</dbReference>
<evidence type="ECO:0000256" key="1">
    <source>
        <dbReference type="SAM" id="MobiDB-lite"/>
    </source>
</evidence>
<comment type="caution">
    <text evidence="2">The sequence shown here is derived from an EMBL/GenBank/DDBJ whole genome shotgun (WGS) entry which is preliminary data.</text>
</comment>
<name>A0ABQ6JB66_9ACTN</name>
<evidence type="ECO:0000313" key="3">
    <source>
        <dbReference type="Proteomes" id="UP001157017"/>
    </source>
</evidence>
<protein>
    <submittedName>
        <fullName evidence="2">Uncharacterized protein</fullName>
    </submittedName>
</protein>
<proteinExistence type="predicted"/>
<accession>A0ABQ6JB66</accession>
<organism evidence="2 3">
    <name type="scientific">Angustibacter aerolatus</name>
    <dbReference type="NCBI Taxonomy" id="1162965"/>
    <lineage>
        <taxon>Bacteria</taxon>
        <taxon>Bacillati</taxon>
        <taxon>Actinomycetota</taxon>
        <taxon>Actinomycetes</taxon>
        <taxon>Kineosporiales</taxon>
        <taxon>Kineosporiaceae</taxon>
    </lineage>
</organism>
<dbReference type="EMBL" id="BSUZ01000001">
    <property type="protein sequence ID" value="GMA85421.1"/>
    <property type="molecule type" value="Genomic_DNA"/>
</dbReference>
<evidence type="ECO:0000313" key="2">
    <source>
        <dbReference type="EMBL" id="GMA85421.1"/>
    </source>
</evidence>
<feature type="region of interest" description="Disordered" evidence="1">
    <location>
        <begin position="32"/>
        <end position="51"/>
    </location>
</feature>
<keyword evidence="3" id="KW-1185">Reference proteome</keyword>
<gene>
    <name evidence="2" type="ORF">GCM10025868_06710</name>
</gene>
<feature type="compositionally biased region" description="Gly residues" evidence="1">
    <location>
        <begin position="36"/>
        <end position="47"/>
    </location>
</feature>
<reference evidence="3" key="1">
    <citation type="journal article" date="2019" name="Int. J. Syst. Evol. Microbiol.">
        <title>The Global Catalogue of Microorganisms (GCM) 10K type strain sequencing project: providing services to taxonomists for standard genome sequencing and annotation.</title>
        <authorList>
            <consortium name="The Broad Institute Genomics Platform"/>
            <consortium name="The Broad Institute Genome Sequencing Center for Infectious Disease"/>
            <person name="Wu L."/>
            <person name="Ma J."/>
        </authorList>
    </citation>
    <scope>NUCLEOTIDE SEQUENCE [LARGE SCALE GENOMIC DNA]</scope>
    <source>
        <strain evidence="3">NBRC 108730</strain>
    </source>
</reference>
<sequence length="83" mass="8656">MRVGGLGVVDVVDAVERADALDAVRVGHEAAQPVAHGGGLDPGGAGQRGRRERVVDLVGRERRGVALDVGQRAQARPRRSAAR</sequence>